<dbReference type="GO" id="GO:0009303">
    <property type="term" value="P:rRNA transcription"/>
    <property type="evidence" value="ECO:0007669"/>
    <property type="project" value="TreeGrafter"/>
</dbReference>
<protein>
    <recommendedName>
        <fullName evidence="1">CarD-like/TRCF RNAP-interacting domain-containing protein</fullName>
    </recommendedName>
</protein>
<gene>
    <name evidence="2" type="ORF">BpJC7_22690</name>
</gene>
<dbReference type="AlphaFoldDB" id="A0A5J4J7T2"/>
<dbReference type="PANTHER" id="PTHR38447">
    <property type="entry name" value="TRANSCRIPTION FACTOR YDEB-RELATED"/>
    <property type="match status" value="1"/>
</dbReference>
<dbReference type="InterPro" id="IPR003711">
    <property type="entry name" value="CarD-like/TRCF_RID"/>
</dbReference>
<sequence>MFHIGDLVIYSGQGICRVDDICDKTYKDMTKTYYVLHPIENSQGLTISIPIDNHKIFIDKLMNKAEAEKIIQSFASKGIDWIEKPQTRNQVFHEIVNSGNRMEIAKVANTLLRRKSKMEAKGKKFHESDAKLLTNIQDILFKELAIVLNCSYEEIYDKVDKMIHA</sequence>
<organism evidence="2 3">
    <name type="scientific">Weizmannia acidilactici</name>
    <dbReference type="NCBI Taxonomy" id="2607726"/>
    <lineage>
        <taxon>Bacteria</taxon>
        <taxon>Bacillati</taxon>
        <taxon>Bacillota</taxon>
        <taxon>Bacilli</taxon>
        <taxon>Bacillales</taxon>
        <taxon>Bacillaceae</taxon>
        <taxon>Heyndrickxia</taxon>
    </lineage>
</organism>
<dbReference type="InterPro" id="IPR048792">
    <property type="entry name" value="CarD_C"/>
</dbReference>
<dbReference type="EMBL" id="BKZQ01000032">
    <property type="protein sequence ID" value="GER70966.1"/>
    <property type="molecule type" value="Genomic_DNA"/>
</dbReference>
<dbReference type="Proteomes" id="UP000391919">
    <property type="component" value="Unassembled WGS sequence"/>
</dbReference>
<dbReference type="InterPro" id="IPR052531">
    <property type="entry name" value="CarD-like_regulator"/>
</dbReference>
<comment type="caution">
    <text evidence="2">The sequence shown here is derived from an EMBL/GenBank/DDBJ whole genome shotgun (WGS) entry which is preliminary data.</text>
</comment>
<proteinExistence type="predicted"/>
<feature type="domain" description="CarD-like/TRCF RNAP-interacting" evidence="1">
    <location>
        <begin position="1"/>
        <end position="112"/>
    </location>
</feature>
<dbReference type="InterPro" id="IPR042215">
    <property type="entry name" value="CarD-like_C"/>
</dbReference>
<dbReference type="Pfam" id="PF02559">
    <property type="entry name" value="CarD_TRCF_RID"/>
    <property type="match status" value="1"/>
</dbReference>
<dbReference type="SUPFAM" id="SSF141259">
    <property type="entry name" value="CarD-like"/>
    <property type="match status" value="1"/>
</dbReference>
<dbReference type="Gene3D" id="2.40.10.170">
    <property type="match status" value="1"/>
</dbReference>
<reference evidence="2 3" key="1">
    <citation type="submission" date="2019-09" db="EMBL/GenBank/DDBJ databases">
        <title>Draft genome sequence of Bacillus sp. JC-7.</title>
        <authorList>
            <person name="Tanaka N."/>
            <person name="Shiwa Y."/>
            <person name="Fujita N."/>
            <person name="Tanasupawat S."/>
        </authorList>
    </citation>
    <scope>NUCLEOTIDE SEQUENCE [LARGE SCALE GENOMIC DNA]</scope>
    <source>
        <strain evidence="2 3">JC-7</strain>
    </source>
</reference>
<dbReference type="Gene3D" id="1.20.58.1290">
    <property type="entry name" value="CarD-like, C-terminal domain"/>
    <property type="match status" value="1"/>
</dbReference>
<dbReference type="PANTHER" id="PTHR38447:SF1">
    <property type="entry name" value="RNA POLYMERASE-BINDING TRANSCRIPTION FACTOR CARD"/>
    <property type="match status" value="1"/>
</dbReference>
<dbReference type="InterPro" id="IPR036101">
    <property type="entry name" value="CarD-like/TRCF_RID_sf"/>
</dbReference>
<evidence type="ECO:0000259" key="1">
    <source>
        <dbReference type="SMART" id="SM01058"/>
    </source>
</evidence>
<keyword evidence="3" id="KW-1185">Reference proteome</keyword>
<accession>A0A5J4J7T2</accession>
<dbReference type="RefSeq" id="WP_151681472.1">
    <property type="nucleotide sequence ID" value="NZ_BKZP01000038.1"/>
</dbReference>
<evidence type="ECO:0000313" key="3">
    <source>
        <dbReference type="Proteomes" id="UP000391919"/>
    </source>
</evidence>
<name>A0A5J4J7T2_9BACI</name>
<dbReference type="Pfam" id="PF21095">
    <property type="entry name" value="CarD_C"/>
    <property type="match status" value="1"/>
</dbReference>
<dbReference type="SMART" id="SM01058">
    <property type="entry name" value="CarD_TRCF"/>
    <property type="match status" value="1"/>
</dbReference>
<evidence type="ECO:0000313" key="2">
    <source>
        <dbReference type="EMBL" id="GER70966.1"/>
    </source>
</evidence>